<evidence type="ECO:0000256" key="1">
    <source>
        <dbReference type="SAM" id="SignalP"/>
    </source>
</evidence>
<feature type="chain" id="PRO_5029584261" description="Lipase" evidence="1">
    <location>
        <begin position="26"/>
        <end position="459"/>
    </location>
</feature>
<dbReference type="RefSeq" id="WP_227833948.1">
    <property type="nucleotide sequence ID" value="NZ_WEGK01000014.1"/>
</dbReference>
<dbReference type="PROSITE" id="PS51257">
    <property type="entry name" value="PROKAR_LIPOPROTEIN"/>
    <property type="match status" value="1"/>
</dbReference>
<dbReference type="GO" id="GO:0016042">
    <property type="term" value="P:lipid catabolic process"/>
    <property type="evidence" value="ECO:0007669"/>
    <property type="project" value="InterPro"/>
</dbReference>
<dbReference type="EMBL" id="WEGK01000014">
    <property type="protein sequence ID" value="MQY22592.1"/>
    <property type="molecule type" value="Genomic_DNA"/>
</dbReference>
<name>A0A7K0DBB7_9NOCA</name>
<keyword evidence="1" id="KW-0732">Signal</keyword>
<dbReference type="Gene3D" id="1.10.260.130">
    <property type="match status" value="1"/>
</dbReference>
<dbReference type="GO" id="GO:0004806">
    <property type="term" value="F:triacylglycerol lipase activity"/>
    <property type="evidence" value="ECO:0007669"/>
    <property type="project" value="InterPro"/>
</dbReference>
<comment type="caution">
    <text evidence="2">The sequence shown here is derived from an EMBL/GenBank/DDBJ whole genome shotgun (WGS) entry which is preliminary data.</text>
</comment>
<proteinExistence type="predicted"/>
<evidence type="ECO:0000313" key="2">
    <source>
        <dbReference type="EMBL" id="MQY22592.1"/>
    </source>
</evidence>
<dbReference type="InterPro" id="IPR005152">
    <property type="entry name" value="Lipase_secreted"/>
</dbReference>
<feature type="signal peptide" evidence="1">
    <location>
        <begin position="1"/>
        <end position="25"/>
    </location>
</feature>
<dbReference type="SUPFAM" id="SSF53474">
    <property type="entry name" value="alpha/beta-Hydrolases"/>
    <property type="match status" value="1"/>
</dbReference>
<dbReference type="PANTHER" id="PTHR34853">
    <property type="match status" value="1"/>
</dbReference>
<keyword evidence="3" id="KW-1185">Reference proteome</keyword>
<gene>
    <name evidence="2" type="ORF">NRB20_57100</name>
</gene>
<reference evidence="2 3" key="1">
    <citation type="submission" date="2019-10" db="EMBL/GenBank/DDBJ databases">
        <title>Nocardia macrotermitis sp. nov. and Nocardia aurantia sp. nov., isolated from the gut of fungus growing-termite Macrotermes natalensis.</title>
        <authorList>
            <person name="Benndorf R."/>
            <person name="Schwitalla J."/>
            <person name="Martin K."/>
            <person name="De Beer W."/>
            <person name="Kaster A.-K."/>
            <person name="Vollmers J."/>
            <person name="Poulsen M."/>
            <person name="Beemelmanns C."/>
        </authorList>
    </citation>
    <scope>NUCLEOTIDE SEQUENCE [LARGE SCALE GENOMIC DNA]</scope>
    <source>
        <strain evidence="2 3">RB20</strain>
    </source>
</reference>
<protein>
    <recommendedName>
        <fullName evidence="4">Lipase</fullName>
    </recommendedName>
</protein>
<evidence type="ECO:0008006" key="4">
    <source>
        <dbReference type="Google" id="ProtNLM"/>
    </source>
</evidence>
<sequence>MKTLILTVITLLAGCTVLTAQPAYADDGSGKPPFSAEPDNAASSPLQKWIDRNVPQPQLPAAPQQDPGTAESALWQSILPTPTGDPTFDAWPTGLAGLRPGQSIQTWDITANAAPLFTAPLSRAVLLKFRTTSASGAPSFGTATLLAPTAKWTGPGPRPVDVNTMPINALGVKCTPGYTIAHGVRTNNGINVFLPWVSDALNKGQAVLIPDHEGPYMAYAEPTVAGHVTLDSIRAVRSQYPAEFRDSRYAVTGYSGGAIASYATAMLEHEYAPDLSGSLAGAAIGGLVTDYGAVAHVFNGHSASGILLSVTLAMSREHPEMLRYMNNLAQWAAISPLKDICGEADGPLGAVGIPIDVAANIAHPLESGIATRIERLTDLTDRKSLVPLYIYHGDNDFWIPIAGPREMYRRQCGLGVSAEFRTVPGDHVSAMLNGVGGATGWIDARLHGDTAPNECPAVR</sequence>
<accession>A0A7K0DBB7</accession>
<dbReference type="PANTHER" id="PTHR34853:SF1">
    <property type="entry name" value="LIPASE 5"/>
    <property type="match status" value="1"/>
</dbReference>
<dbReference type="Pfam" id="PF03583">
    <property type="entry name" value="LIP"/>
    <property type="match status" value="2"/>
</dbReference>
<dbReference type="AlphaFoldDB" id="A0A7K0DBB7"/>
<dbReference type="Gene3D" id="3.40.50.1820">
    <property type="entry name" value="alpha/beta hydrolase"/>
    <property type="match status" value="1"/>
</dbReference>
<dbReference type="InterPro" id="IPR029058">
    <property type="entry name" value="AB_hydrolase_fold"/>
</dbReference>
<organism evidence="2 3">
    <name type="scientific">Nocardia macrotermitis</name>
    <dbReference type="NCBI Taxonomy" id="2585198"/>
    <lineage>
        <taxon>Bacteria</taxon>
        <taxon>Bacillati</taxon>
        <taxon>Actinomycetota</taxon>
        <taxon>Actinomycetes</taxon>
        <taxon>Mycobacteriales</taxon>
        <taxon>Nocardiaceae</taxon>
        <taxon>Nocardia</taxon>
    </lineage>
</organism>
<evidence type="ECO:0000313" key="3">
    <source>
        <dbReference type="Proteomes" id="UP000438448"/>
    </source>
</evidence>
<dbReference type="Proteomes" id="UP000438448">
    <property type="component" value="Unassembled WGS sequence"/>
</dbReference>